<dbReference type="KEGG" id="saci:Sinac_5738"/>
<dbReference type="HOGENOM" id="CLU_1785609_0_0_0"/>
<dbReference type="Proteomes" id="UP000010798">
    <property type="component" value="Chromosome"/>
</dbReference>
<dbReference type="eggNOG" id="ENOG5032SHT">
    <property type="taxonomic scope" value="Bacteria"/>
</dbReference>
<dbReference type="AlphaFoldDB" id="L0DM14"/>
<evidence type="ECO:0000313" key="2">
    <source>
        <dbReference type="EMBL" id="AGA29868.1"/>
    </source>
</evidence>
<organism evidence="2 3">
    <name type="scientific">Singulisphaera acidiphila (strain ATCC BAA-1392 / DSM 18658 / VKM B-2454 / MOB10)</name>
    <dbReference type="NCBI Taxonomy" id="886293"/>
    <lineage>
        <taxon>Bacteria</taxon>
        <taxon>Pseudomonadati</taxon>
        <taxon>Planctomycetota</taxon>
        <taxon>Planctomycetia</taxon>
        <taxon>Isosphaerales</taxon>
        <taxon>Isosphaeraceae</taxon>
        <taxon>Singulisphaera</taxon>
    </lineage>
</organism>
<evidence type="ECO:0000256" key="1">
    <source>
        <dbReference type="SAM" id="MobiDB-lite"/>
    </source>
</evidence>
<gene>
    <name evidence="2" type="ordered locus">Sinac_5738</name>
</gene>
<reference evidence="2 3" key="1">
    <citation type="submission" date="2012-02" db="EMBL/GenBank/DDBJ databases">
        <title>Complete sequence of chromosome of Singulisphaera acidiphila DSM 18658.</title>
        <authorList>
            <consortium name="US DOE Joint Genome Institute (JGI-PGF)"/>
            <person name="Lucas S."/>
            <person name="Copeland A."/>
            <person name="Lapidus A."/>
            <person name="Glavina del Rio T."/>
            <person name="Dalin E."/>
            <person name="Tice H."/>
            <person name="Bruce D."/>
            <person name="Goodwin L."/>
            <person name="Pitluck S."/>
            <person name="Peters L."/>
            <person name="Ovchinnikova G."/>
            <person name="Chertkov O."/>
            <person name="Kyrpides N."/>
            <person name="Mavromatis K."/>
            <person name="Ivanova N."/>
            <person name="Brettin T."/>
            <person name="Detter J.C."/>
            <person name="Han C."/>
            <person name="Larimer F."/>
            <person name="Land M."/>
            <person name="Hauser L."/>
            <person name="Markowitz V."/>
            <person name="Cheng J.-F."/>
            <person name="Hugenholtz P."/>
            <person name="Woyke T."/>
            <person name="Wu D."/>
            <person name="Tindall B."/>
            <person name="Pomrenke H."/>
            <person name="Brambilla E."/>
            <person name="Klenk H.-P."/>
            <person name="Eisen J.A."/>
        </authorList>
    </citation>
    <scope>NUCLEOTIDE SEQUENCE [LARGE SCALE GENOMIC DNA]</scope>
    <source>
        <strain evidence="3">ATCC BAA-1392 / DSM 18658 / VKM B-2454 / MOB10</strain>
    </source>
</reference>
<dbReference type="OrthoDB" id="529403at2"/>
<protein>
    <submittedName>
        <fullName evidence="2">Uncharacterized protein</fullName>
    </submittedName>
</protein>
<name>L0DM14_SINAD</name>
<accession>L0DM14</accession>
<keyword evidence="3" id="KW-1185">Reference proteome</keyword>
<sequence length="145" mass="16475">MSARKKHQPPRRLFKQDRPSPVSVVSIANSKMFGQESMSDVLRDFAEPYLPMANCETELRSLFNLAILGWNAALLPEKQRQASIETYFKATLRGAPEDELAKAWKFVKELIQRKETLFAANKRAFVSVSLSNNGSKFQLHVKSAF</sequence>
<feature type="compositionally biased region" description="Basic residues" evidence="1">
    <location>
        <begin position="1"/>
        <end position="13"/>
    </location>
</feature>
<dbReference type="EMBL" id="CP003364">
    <property type="protein sequence ID" value="AGA29868.1"/>
    <property type="molecule type" value="Genomic_DNA"/>
</dbReference>
<evidence type="ECO:0000313" key="3">
    <source>
        <dbReference type="Proteomes" id="UP000010798"/>
    </source>
</evidence>
<feature type="region of interest" description="Disordered" evidence="1">
    <location>
        <begin position="1"/>
        <end position="20"/>
    </location>
</feature>
<proteinExistence type="predicted"/>
<dbReference type="RefSeq" id="WP_015248965.1">
    <property type="nucleotide sequence ID" value="NC_019892.1"/>
</dbReference>